<evidence type="ECO:0008006" key="3">
    <source>
        <dbReference type="Google" id="ProtNLM"/>
    </source>
</evidence>
<dbReference type="RefSeq" id="WP_188702272.1">
    <property type="nucleotide sequence ID" value="NZ_BMMQ01000008.1"/>
</dbReference>
<comment type="caution">
    <text evidence="1">The sequence shown here is derived from an EMBL/GenBank/DDBJ whole genome shotgun (WGS) entry which is preliminary data.</text>
</comment>
<evidence type="ECO:0000313" key="1">
    <source>
        <dbReference type="EMBL" id="GGO65938.1"/>
    </source>
</evidence>
<dbReference type="Pfam" id="PF11185">
    <property type="entry name" value="DUF2971"/>
    <property type="match status" value="1"/>
</dbReference>
<sequence length="307" mass="34117">MTRKLYKYLGPELAGVALSHDGATIKFSLPREFNDPFELFLTVDHNSSSATLAFYEEVMGEILDMPTTCFSSNPDVVPMWAHYGQNGQGFVIEVDEDILHAELRNDGVIQDVTYRDTIRDEISGSLARAQYRQKPRDIYFLRNSVYSAAYFTKATCWSYEKERRLVLNDATRLLQKGGASILPISRQCVTAVILGPNVDADTESKLRLLAAEIGCEVYKCRIGRTSITPYFTDSGGSACVFVDGAISEAANSCRSCGEPLGQGDHCSWCRIQEEDRRTAAASNPWRLLEATGLLQDYISSMDSIGKK</sequence>
<gene>
    <name evidence="1" type="ORF">GCM10010910_24250</name>
</gene>
<dbReference type="Proteomes" id="UP000638043">
    <property type="component" value="Unassembled WGS sequence"/>
</dbReference>
<keyword evidence="2" id="KW-1185">Reference proteome</keyword>
<accession>A0ABQ2N3M1</accession>
<proteinExistence type="predicted"/>
<protein>
    <recommendedName>
        <fullName evidence="3">DUF2971 domain-containing protein</fullName>
    </recommendedName>
</protein>
<reference evidence="2" key="1">
    <citation type="journal article" date="2019" name="Int. J. Syst. Evol. Microbiol.">
        <title>The Global Catalogue of Microorganisms (GCM) 10K type strain sequencing project: providing services to taxonomists for standard genome sequencing and annotation.</title>
        <authorList>
            <consortium name="The Broad Institute Genomics Platform"/>
            <consortium name="The Broad Institute Genome Sequencing Center for Infectious Disease"/>
            <person name="Wu L."/>
            <person name="Ma J."/>
        </authorList>
    </citation>
    <scope>NUCLEOTIDE SEQUENCE [LARGE SCALE GENOMIC DNA]</scope>
    <source>
        <strain evidence="2">CGMCC 4.7181</strain>
    </source>
</reference>
<dbReference type="InterPro" id="IPR021352">
    <property type="entry name" value="DUF2971"/>
</dbReference>
<name>A0ABQ2N3M1_9MICO</name>
<organism evidence="1 2">
    <name type="scientific">Microbacterium nanhaiense</name>
    <dbReference type="NCBI Taxonomy" id="1301026"/>
    <lineage>
        <taxon>Bacteria</taxon>
        <taxon>Bacillati</taxon>
        <taxon>Actinomycetota</taxon>
        <taxon>Actinomycetes</taxon>
        <taxon>Micrococcales</taxon>
        <taxon>Microbacteriaceae</taxon>
        <taxon>Microbacterium</taxon>
    </lineage>
</organism>
<dbReference type="EMBL" id="BMMQ01000008">
    <property type="protein sequence ID" value="GGO65938.1"/>
    <property type="molecule type" value="Genomic_DNA"/>
</dbReference>
<evidence type="ECO:0000313" key="2">
    <source>
        <dbReference type="Proteomes" id="UP000638043"/>
    </source>
</evidence>